<dbReference type="STRING" id="1182544.W9WUN0"/>
<dbReference type="InterPro" id="IPR056125">
    <property type="entry name" value="DUF7708"/>
</dbReference>
<dbReference type="VEuPathDB" id="FungiDB:A1O7_02446"/>
<dbReference type="Gene3D" id="3.40.50.300">
    <property type="entry name" value="P-loop containing nucleotide triphosphate hydrolases"/>
    <property type="match status" value="1"/>
</dbReference>
<name>W9WUN0_9EURO</name>
<dbReference type="Proteomes" id="UP000019473">
    <property type="component" value="Unassembled WGS sequence"/>
</dbReference>
<dbReference type="HOGENOM" id="CLU_002406_3_0_1"/>
<evidence type="ECO:0000313" key="6">
    <source>
        <dbReference type="Proteomes" id="UP000019473"/>
    </source>
</evidence>
<dbReference type="GeneID" id="19177053"/>
<proteinExistence type="predicted"/>
<evidence type="ECO:0000256" key="1">
    <source>
        <dbReference type="ARBA" id="ARBA00022737"/>
    </source>
</evidence>
<feature type="domain" description="GPI inositol-deacylase winged helix" evidence="2">
    <location>
        <begin position="586"/>
        <end position="662"/>
    </location>
</feature>
<comment type="caution">
    <text evidence="5">The sequence shown here is derived from an EMBL/GenBank/DDBJ whole genome shotgun (WGS) entry which is preliminary data.</text>
</comment>
<sequence>MDKTASSAPVCTSYRPQHPDQAFQDSLSRYLAKYKSRLTRDEEKELENTKLSDVKRQILQIQDQQGKERKAINLTRMDKFIKAMDEWENVVSIFADSTVFVAFVWGLVKALLRAASTFSDSFENLLDAYEQLGLRLPSLEPYRELFAENAEMRNALGLMYSDIAEFHLKALRFFSGSGWKKSFTSLWKDFGTKFGGTLRALDQHRSLIEELARQYQFNQYQLDRKQLFEVVQSYENLREKLMADIDSRVEQEHSRKLDDTQALLNAASPHSEHERACRRRGYDQHSGRWLLEKAQIKSWKDDEIPESSALWLNGMPGAGKTVLASLMVEECRKQIRSKVLYFYCVEKDSTKNTYISVAKSLISQAIGESSEVLLPHCYDRLKKHAAKISQSNTDAATLLEFVLQRATQQEEILDQQSISTRYYVVIDGLDECESDEWQRIVESMRQLIQSLEKTHYYGRLRVLLVSQHTNQIESALKGVASLSIIPGDNADDIKGYAEQRVNAIQQKFNLKDEERAGIVAETCDGAHGMFLYARLVMDNLLNQRTKILFYEELAQKFPKGLAEAYERILTRIRRDSSAKLGLGGWEEIRTLLGWLVCARRLLTWQEIQCACSIDPDKSTIDFEGRQLRNHIRDDCGSLIEASSDQFVRLVHGTTSRYLVVTGFVNELVAETSLTTKCFQYLVLPCFTQGLSPQGVLHVALLGHYIFQDYAVGKWSGHFTELLRKATAAKEQEHGLPSTYRAELSNQALLDDALAQFRDALDNFTKTYQDAFTDTSEEQVTLGAWNQLAFKEDTEDFHMSLCAIQAHIQQHLRKAFEIRNKISIEALATAFDRNRSFLEDPAQDPFKIKLKAHEEKTLKDTYGEQRYKCPRLDCDSFYMGNMWIGTNVHSVATCQNVLESSALHPAMICRSIKERLTRTQVRE</sequence>
<evidence type="ECO:0000259" key="2">
    <source>
        <dbReference type="Pfam" id="PF22939"/>
    </source>
</evidence>
<feature type="domain" description="DUF7708" evidence="3">
    <location>
        <begin position="77"/>
        <end position="214"/>
    </location>
</feature>
<dbReference type="Pfam" id="PF22939">
    <property type="entry name" value="WHD_GPIID"/>
    <property type="match status" value="1"/>
</dbReference>
<dbReference type="OrthoDB" id="21416at2759"/>
<dbReference type="InterPro" id="IPR027417">
    <property type="entry name" value="P-loop_NTPase"/>
</dbReference>
<dbReference type="Pfam" id="PF24809">
    <property type="entry name" value="DUF7708"/>
    <property type="match status" value="1"/>
</dbReference>
<evidence type="ECO:0000259" key="4">
    <source>
        <dbReference type="Pfam" id="PF24883"/>
    </source>
</evidence>
<reference evidence="5 6" key="1">
    <citation type="submission" date="2013-03" db="EMBL/GenBank/DDBJ databases">
        <title>The Genome Sequence of Cladophialophora yegresii CBS 114405.</title>
        <authorList>
            <consortium name="The Broad Institute Genomics Platform"/>
            <person name="Cuomo C."/>
            <person name="de Hoog S."/>
            <person name="Gorbushina A."/>
            <person name="Walker B."/>
            <person name="Young S.K."/>
            <person name="Zeng Q."/>
            <person name="Gargeya S."/>
            <person name="Fitzgerald M."/>
            <person name="Haas B."/>
            <person name="Abouelleil A."/>
            <person name="Allen A.W."/>
            <person name="Alvarado L."/>
            <person name="Arachchi H.M."/>
            <person name="Berlin A.M."/>
            <person name="Chapman S.B."/>
            <person name="Gainer-Dewar J."/>
            <person name="Goldberg J."/>
            <person name="Griggs A."/>
            <person name="Gujja S."/>
            <person name="Hansen M."/>
            <person name="Howarth C."/>
            <person name="Imamovic A."/>
            <person name="Ireland A."/>
            <person name="Larimer J."/>
            <person name="McCowan C."/>
            <person name="Murphy C."/>
            <person name="Pearson M."/>
            <person name="Poon T.W."/>
            <person name="Priest M."/>
            <person name="Roberts A."/>
            <person name="Saif S."/>
            <person name="Shea T."/>
            <person name="Sisk P."/>
            <person name="Sykes S."/>
            <person name="Wortman J."/>
            <person name="Nusbaum C."/>
            <person name="Birren B."/>
        </authorList>
    </citation>
    <scope>NUCLEOTIDE SEQUENCE [LARGE SCALE GENOMIC DNA]</scope>
    <source>
        <strain evidence="5 6">CBS 114405</strain>
    </source>
</reference>
<accession>W9WUN0</accession>
<organism evidence="5 6">
    <name type="scientific">Cladophialophora yegresii CBS 114405</name>
    <dbReference type="NCBI Taxonomy" id="1182544"/>
    <lineage>
        <taxon>Eukaryota</taxon>
        <taxon>Fungi</taxon>
        <taxon>Dikarya</taxon>
        <taxon>Ascomycota</taxon>
        <taxon>Pezizomycotina</taxon>
        <taxon>Eurotiomycetes</taxon>
        <taxon>Chaetothyriomycetidae</taxon>
        <taxon>Chaetothyriales</taxon>
        <taxon>Herpotrichiellaceae</taxon>
        <taxon>Cladophialophora</taxon>
    </lineage>
</organism>
<dbReference type="AlphaFoldDB" id="W9WUN0"/>
<feature type="domain" description="Nephrocystin 3-like N-terminal" evidence="4">
    <location>
        <begin position="286"/>
        <end position="466"/>
    </location>
</feature>
<dbReference type="PANTHER" id="PTHR10039:SF14">
    <property type="entry name" value="NACHT DOMAIN-CONTAINING PROTEIN"/>
    <property type="match status" value="1"/>
</dbReference>
<dbReference type="InterPro" id="IPR054471">
    <property type="entry name" value="GPIID_WHD"/>
</dbReference>
<dbReference type="eggNOG" id="KOG1721">
    <property type="taxonomic scope" value="Eukaryota"/>
</dbReference>
<dbReference type="RefSeq" id="XP_007754668.1">
    <property type="nucleotide sequence ID" value="XM_007756478.1"/>
</dbReference>
<evidence type="ECO:0000259" key="3">
    <source>
        <dbReference type="Pfam" id="PF24809"/>
    </source>
</evidence>
<protein>
    <submittedName>
        <fullName evidence="5">Uncharacterized protein</fullName>
    </submittedName>
</protein>
<gene>
    <name evidence="5" type="ORF">A1O7_02446</name>
</gene>
<dbReference type="PANTHER" id="PTHR10039">
    <property type="entry name" value="AMELOGENIN"/>
    <property type="match status" value="1"/>
</dbReference>
<keyword evidence="6" id="KW-1185">Reference proteome</keyword>
<keyword evidence="1" id="KW-0677">Repeat</keyword>
<dbReference type="Pfam" id="PF24883">
    <property type="entry name" value="NPHP3_N"/>
    <property type="match status" value="1"/>
</dbReference>
<evidence type="ECO:0000313" key="5">
    <source>
        <dbReference type="EMBL" id="EXJ62014.1"/>
    </source>
</evidence>
<dbReference type="SUPFAM" id="SSF52540">
    <property type="entry name" value="P-loop containing nucleoside triphosphate hydrolases"/>
    <property type="match status" value="1"/>
</dbReference>
<dbReference type="InterPro" id="IPR056884">
    <property type="entry name" value="NPHP3-like_N"/>
</dbReference>
<dbReference type="EMBL" id="AMGW01000002">
    <property type="protein sequence ID" value="EXJ62014.1"/>
    <property type="molecule type" value="Genomic_DNA"/>
</dbReference>